<dbReference type="Gene3D" id="3.40.50.300">
    <property type="entry name" value="P-loop containing nucleotide triphosphate hydrolases"/>
    <property type="match status" value="2"/>
</dbReference>
<comment type="caution">
    <text evidence="6">The sequence shown here is derived from an EMBL/GenBank/DDBJ whole genome shotgun (WGS) entry which is preliminary data.</text>
</comment>
<dbReference type="PRINTS" id="PR00364">
    <property type="entry name" value="DISEASERSIST"/>
</dbReference>
<feature type="domain" description="Disease resistance protein winged helix" evidence="4">
    <location>
        <begin position="340"/>
        <end position="390"/>
    </location>
</feature>
<evidence type="ECO:0000259" key="3">
    <source>
        <dbReference type="Pfam" id="PF00931"/>
    </source>
</evidence>
<evidence type="ECO:0000256" key="2">
    <source>
        <dbReference type="ARBA" id="ARBA00022821"/>
    </source>
</evidence>
<dbReference type="InterPro" id="IPR036388">
    <property type="entry name" value="WH-like_DNA-bd_sf"/>
</dbReference>
<dbReference type="Pfam" id="PF23559">
    <property type="entry name" value="WHD_DRP"/>
    <property type="match status" value="1"/>
</dbReference>
<dbReference type="Pfam" id="PF00931">
    <property type="entry name" value="NB-ARC"/>
    <property type="match status" value="1"/>
</dbReference>
<dbReference type="PANTHER" id="PTHR23155">
    <property type="entry name" value="DISEASE RESISTANCE PROTEIN RP"/>
    <property type="match status" value="1"/>
</dbReference>
<keyword evidence="2" id="KW-0611">Plant defense</keyword>
<dbReference type="EMBL" id="CM029048">
    <property type="protein sequence ID" value="KAG2578413.1"/>
    <property type="molecule type" value="Genomic_DNA"/>
</dbReference>
<sequence>MSYDTEDCVDLFVRRFGDGAAGGLVAQLRMLWRCHDLAWQIQKLKVRAEDESRRRGSYRLLDDHAALGNQQPSASPVTMDPRISALYEDATALVGIDGSIRKIIGWLTDEEEGEEGARRQQLRVVPIVGFGGIGKSTLARRAPNMKMIFAHILSGVGAQCDVSTDSEHRLIDKLREYLQVKRYLIVIDDILSEHAWNLISCAFVENYRGSRVITTTRHQNVASACLHTRNFHGHVHTVEPLNDADSRRLFFRRVFNSEDGPEDFQTISQQILKKCGGVPLAIISLASTLACQNAMVIETWEKMLSSLGRYRLETTTDLCPNLRNCVLYLGIFPEDWIISFVCDAYGCVPEEIAEGYFIELVNRNIIQVAEFNEYNKATSCRVHDTMLDFIIAKATEDNFFAIVGTADQHIKTRNPSIRRVSFRIDHMECDRVISNLDLSRARTLDLWACAYCRPCLSSLSFSLLRVLHLDVSHWSNDSLMLSSKIRNGCLGRSPPPPTNKSMFCDQTIVSKFHLLKYLKITSSEPSVIFGTLRMKCRLPEQIRTSRYLRTLDIDAELWDQFPEDVCEATSLSAIIVSDNSPPKLPNGIGRLKALRILNGFSVHNHSVEDIRGLGELSNLLELELRFDFVQEEPEVALAGALRKLSNWDNLRSLVLRSSCSSNIGELLSCWSPPPRRLRRLQVRHAFFPMVPDWTPLLSRLAFLDFRVRMLSSSGLDALARLPSLAHLALDVDQVLLPEGKLAICSAAFPCLKKFCFSYRVPCGLMFEPGSMPNLHTLDVRFDATRVAVATPSGFMPVRIEHLRFLTRIEHLQSLTSFTAEIYRGSTLARPKNLRGGSCTSTRRAF</sequence>
<dbReference type="Pfam" id="PF23598">
    <property type="entry name" value="LRR_14"/>
    <property type="match status" value="1"/>
</dbReference>
<dbReference type="Gene3D" id="3.80.10.10">
    <property type="entry name" value="Ribonuclease Inhibitor"/>
    <property type="match status" value="1"/>
</dbReference>
<proteinExistence type="predicted"/>
<evidence type="ECO:0000313" key="6">
    <source>
        <dbReference type="EMBL" id="KAG2578413.1"/>
    </source>
</evidence>
<dbReference type="InterPro" id="IPR032675">
    <property type="entry name" value="LRR_dom_sf"/>
</dbReference>
<reference evidence="6" key="1">
    <citation type="submission" date="2020-05" db="EMBL/GenBank/DDBJ databases">
        <title>WGS assembly of Panicum virgatum.</title>
        <authorList>
            <person name="Lovell J.T."/>
            <person name="Jenkins J."/>
            <person name="Shu S."/>
            <person name="Juenger T.E."/>
            <person name="Schmutz J."/>
        </authorList>
    </citation>
    <scope>NUCLEOTIDE SEQUENCE</scope>
    <source>
        <strain evidence="6">AP13</strain>
    </source>
</reference>
<evidence type="ECO:0000256" key="1">
    <source>
        <dbReference type="ARBA" id="ARBA00022737"/>
    </source>
</evidence>
<feature type="domain" description="Disease resistance R13L4/SHOC-2-like LRR" evidence="5">
    <location>
        <begin position="507"/>
        <end position="821"/>
    </location>
</feature>
<accession>A0A8T0R047</accession>
<evidence type="ECO:0000313" key="7">
    <source>
        <dbReference type="Proteomes" id="UP000823388"/>
    </source>
</evidence>
<dbReference type="InterPro" id="IPR058922">
    <property type="entry name" value="WHD_DRP"/>
</dbReference>
<dbReference type="Gene3D" id="1.10.8.430">
    <property type="entry name" value="Helical domain of apoptotic protease-activating factors"/>
    <property type="match status" value="1"/>
</dbReference>
<dbReference type="SUPFAM" id="SSF52540">
    <property type="entry name" value="P-loop containing nucleoside triphosphate hydrolases"/>
    <property type="match status" value="1"/>
</dbReference>
<dbReference type="Gene3D" id="1.10.10.10">
    <property type="entry name" value="Winged helix-like DNA-binding domain superfamily/Winged helix DNA-binding domain"/>
    <property type="match status" value="1"/>
</dbReference>
<organism evidence="6 7">
    <name type="scientific">Panicum virgatum</name>
    <name type="common">Blackwell switchgrass</name>
    <dbReference type="NCBI Taxonomy" id="38727"/>
    <lineage>
        <taxon>Eukaryota</taxon>
        <taxon>Viridiplantae</taxon>
        <taxon>Streptophyta</taxon>
        <taxon>Embryophyta</taxon>
        <taxon>Tracheophyta</taxon>
        <taxon>Spermatophyta</taxon>
        <taxon>Magnoliopsida</taxon>
        <taxon>Liliopsida</taxon>
        <taxon>Poales</taxon>
        <taxon>Poaceae</taxon>
        <taxon>PACMAD clade</taxon>
        <taxon>Panicoideae</taxon>
        <taxon>Panicodae</taxon>
        <taxon>Paniceae</taxon>
        <taxon>Panicinae</taxon>
        <taxon>Panicum</taxon>
        <taxon>Panicum sect. Hiantes</taxon>
    </lineage>
</organism>
<dbReference type="InterPro" id="IPR044974">
    <property type="entry name" value="Disease_R_plants"/>
</dbReference>
<feature type="domain" description="NB-ARC" evidence="3">
    <location>
        <begin position="146"/>
        <end position="258"/>
    </location>
</feature>
<dbReference type="GO" id="GO:0043531">
    <property type="term" value="F:ADP binding"/>
    <property type="evidence" value="ECO:0007669"/>
    <property type="project" value="InterPro"/>
</dbReference>
<dbReference type="InterPro" id="IPR055414">
    <property type="entry name" value="LRR_R13L4/SHOC2-like"/>
</dbReference>
<gene>
    <name evidence="6" type="ORF">PVAP13_6NG109300</name>
</gene>
<keyword evidence="7" id="KW-1185">Reference proteome</keyword>
<evidence type="ECO:0000259" key="4">
    <source>
        <dbReference type="Pfam" id="PF23559"/>
    </source>
</evidence>
<evidence type="ECO:0008006" key="8">
    <source>
        <dbReference type="Google" id="ProtNLM"/>
    </source>
</evidence>
<dbReference type="Proteomes" id="UP000823388">
    <property type="component" value="Chromosome 6N"/>
</dbReference>
<evidence type="ECO:0000259" key="5">
    <source>
        <dbReference type="Pfam" id="PF23598"/>
    </source>
</evidence>
<protein>
    <recommendedName>
        <fullName evidence="8">NB-ARC domain-containing protein</fullName>
    </recommendedName>
</protein>
<dbReference type="InterPro" id="IPR002182">
    <property type="entry name" value="NB-ARC"/>
</dbReference>
<dbReference type="SUPFAM" id="SSF52047">
    <property type="entry name" value="RNI-like"/>
    <property type="match status" value="1"/>
</dbReference>
<dbReference type="InterPro" id="IPR042197">
    <property type="entry name" value="Apaf_helical"/>
</dbReference>
<dbReference type="AlphaFoldDB" id="A0A8T0R047"/>
<dbReference type="GO" id="GO:0098542">
    <property type="term" value="P:defense response to other organism"/>
    <property type="evidence" value="ECO:0007669"/>
    <property type="project" value="TreeGrafter"/>
</dbReference>
<name>A0A8T0R047_PANVG</name>
<dbReference type="InterPro" id="IPR027417">
    <property type="entry name" value="P-loop_NTPase"/>
</dbReference>
<dbReference type="PANTHER" id="PTHR23155:SF999">
    <property type="entry name" value="NB-ARC DOMAIN CONTAINING PROTEIN, EXPRESSED"/>
    <property type="match status" value="1"/>
</dbReference>
<keyword evidence="1" id="KW-0677">Repeat</keyword>